<feature type="compositionally biased region" description="Polar residues" evidence="1">
    <location>
        <begin position="1"/>
        <end position="11"/>
    </location>
</feature>
<feature type="non-terminal residue" evidence="2">
    <location>
        <position position="1"/>
    </location>
</feature>
<proteinExistence type="predicted"/>
<evidence type="ECO:0000313" key="2">
    <source>
        <dbReference type="EMBL" id="MBD4336947.1"/>
    </source>
</evidence>
<reference evidence="2" key="1">
    <citation type="submission" date="2020-01" db="EMBL/GenBank/DDBJ databases">
        <authorList>
            <person name="Richard D."/>
        </authorList>
    </citation>
    <scope>NUCLEOTIDE SEQUENCE</scope>
    <source>
        <strain evidence="2">JP541</strain>
    </source>
</reference>
<gene>
    <name evidence="2" type="ORF">GUH15_12945</name>
</gene>
<dbReference type="AlphaFoldDB" id="A0A8I0H5X8"/>
<sequence length="79" mass="8351">LATAFSASVLPTASAEKETAKPQKTVSVAACDNAEGWRNTAAYESTFSVDTENKEQGNASIKLTSAKEEADADGIRGRW</sequence>
<feature type="region of interest" description="Disordered" evidence="1">
    <location>
        <begin position="54"/>
        <end position="79"/>
    </location>
</feature>
<feature type="compositionally biased region" description="Basic and acidic residues" evidence="1">
    <location>
        <begin position="65"/>
        <end position="79"/>
    </location>
</feature>
<name>A0A8I0H5X8_XANCI</name>
<feature type="compositionally biased region" description="Polar residues" evidence="1">
    <location>
        <begin position="54"/>
        <end position="63"/>
    </location>
</feature>
<feature type="region of interest" description="Disordered" evidence="1">
    <location>
        <begin position="1"/>
        <end position="22"/>
    </location>
</feature>
<evidence type="ECO:0000313" key="3">
    <source>
        <dbReference type="Proteomes" id="UP000653002"/>
    </source>
</evidence>
<protein>
    <submittedName>
        <fullName evidence="2">Uncharacterized protein</fullName>
    </submittedName>
</protein>
<feature type="non-terminal residue" evidence="2">
    <location>
        <position position="79"/>
    </location>
</feature>
<organism evidence="2 3">
    <name type="scientific">Xanthomonas citri pv. citri</name>
    <dbReference type="NCBI Taxonomy" id="611301"/>
    <lineage>
        <taxon>Bacteria</taxon>
        <taxon>Pseudomonadati</taxon>
        <taxon>Pseudomonadota</taxon>
        <taxon>Gammaproteobacteria</taxon>
        <taxon>Lysobacterales</taxon>
        <taxon>Lysobacteraceae</taxon>
        <taxon>Xanthomonas</taxon>
    </lineage>
</organism>
<comment type="caution">
    <text evidence="2">The sequence shown here is derived from an EMBL/GenBank/DDBJ whole genome shotgun (WGS) entry which is preliminary data.</text>
</comment>
<dbReference type="Proteomes" id="UP000653002">
    <property type="component" value="Unassembled WGS sequence"/>
</dbReference>
<dbReference type="EMBL" id="JAABFR010001003">
    <property type="protein sequence ID" value="MBD4336947.1"/>
    <property type="molecule type" value="Genomic_DNA"/>
</dbReference>
<accession>A0A8I0H5X8</accession>
<evidence type="ECO:0000256" key="1">
    <source>
        <dbReference type="SAM" id="MobiDB-lite"/>
    </source>
</evidence>